<evidence type="ECO:0000313" key="2">
    <source>
        <dbReference type="EMBL" id="KIK97295.1"/>
    </source>
</evidence>
<dbReference type="Proteomes" id="UP000054538">
    <property type="component" value="Unassembled WGS sequence"/>
</dbReference>
<proteinExistence type="predicted"/>
<name>A0A0D0EBA8_9AGAM</name>
<dbReference type="Gene3D" id="1.10.443.10">
    <property type="entry name" value="Intergrase catalytic core"/>
    <property type="match status" value="1"/>
</dbReference>
<dbReference type="AlphaFoldDB" id="A0A0D0EBA8"/>
<keyword evidence="1" id="KW-0233">DNA recombination</keyword>
<dbReference type="EMBL" id="KN824942">
    <property type="protein sequence ID" value="KIK97295.1"/>
    <property type="molecule type" value="Genomic_DNA"/>
</dbReference>
<dbReference type="InterPro" id="IPR011010">
    <property type="entry name" value="DNA_brk_join_enz"/>
</dbReference>
<dbReference type="GO" id="GO:0015074">
    <property type="term" value="P:DNA integration"/>
    <property type="evidence" value="ECO:0007669"/>
    <property type="project" value="InterPro"/>
</dbReference>
<dbReference type="InterPro" id="IPR052925">
    <property type="entry name" value="Phage_Integrase-like_Recomb"/>
</dbReference>
<evidence type="ECO:0000256" key="1">
    <source>
        <dbReference type="ARBA" id="ARBA00023172"/>
    </source>
</evidence>
<dbReference type="PANTHER" id="PTHR34605:SF3">
    <property type="entry name" value="P CELL-TYPE AGGLUTINATION PROTEIN MAP4-LIKE-RELATED"/>
    <property type="match status" value="1"/>
</dbReference>
<reference evidence="3" key="2">
    <citation type="submission" date="2015-01" db="EMBL/GenBank/DDBJ databases">
        <title>Evolutionary Origins and Diversification of the Mycorrhizal Mutualists.</title>
        <authorList>
            <consortium name="DOE Joint Genome Institute"/>
            <consortium name="Mycorrhizal Genomics Consortium"/>
            <person name="Kohler A."/>
            <person name="Kuo A."/>
            <person name="Nagy L.G."/>
            <person name="Floudas D."/>
            <person name="Copeland A."/>
            <person name="Barry K.W."/>
            <person name="Cichocki N."/>
            <person name="Veneault-Fourrey C."/>
            <person name="LaButti K."/>
            <person name="Lindquist E.A."/>
            <person name="Lipzen A."/>
            <person name="Lundell T."/>
            <person name="Morin E."/>
            <person name="Murat C."/>
            <person name="Riley R."/>
            <person name="Ohm R."/>
            <person name="Sun H."/>
            <person name="Tunlid A."/>
            <person name="Henrissat B."/>
            <person name="Grigoriev I.V."/>
            <person name="Hibbett D.S."/>
            <person name="Martin F."/>
        </authorList>
    </citation>
    <scope>NUCLEOTIDE SEQUENCE [LARGE SCALE GENOMIC DNA]</scope>
    <source>
        <strain evidence="3">Ve08.2h10</strain>
    </source>
</reference>
<evidence type="ECO:0008006" key="4">
    <source>
        <dbReference type="Google" id="ProtNLM"/>
    </source>
</evidence>
<evidence type="ECO:0000313" key="3">
    <source>
        <dbReference type="Proteomes" id="UP000054538"/>
    </source>
</evidence>
<gene>
    <name evidence="2" type="ORF">PAXRUDRAFT_237417</name>
</gene>
<sequence length="262" mass="29408">MPASESLISAFAALHTATASDKTLNNWLAGIHFWHIINNATWHGADMLRAVKHGFAKMVPPSSRRAKCPPVTIEALCILQDHLDPQSPFDVAVTAVASTAFWCCCRLGELTIRDRNFFDSLKHPNIPLSISHGPRPRESKIVNNNIPAYAPLFSYKMQSGWELLTKTLFISRCNDIWVQNGFPSMPGHAFRIGGTTELLLQGVNPDIIAVQGRWTSRTFLDYWRQVEYILPLFISSSINIDRLQNVDASMTAFIRHHSVPQT</sequence>
<organism evidence="2 3">
    <name type="scientific">Paxillus rubicundulus Ve08.2h10</name>
    <dbReference type="NCBI Taxonomy" id="930991"/>
    <lineage>
        <taxon>Eukaryota</taxon>
        <taxon>Fungi</taxon>
        <taxon>Dikarya</taxon>
        <taxon>Basidiomycota</taxon>
        <taxon>Agaricomycotina</taxon>
        <taxon>Agaricomycetes</taxon>
        <taxon>Agaricomycetidae</taxon>
        <taxon>Boletales</taxon>
        <taxon>Paxilineae</taxon>
        <taxon>Paxillaceae</taxon>
        <taxon>Paxillus</taxon>
    </lineage>
</organism>
<dbReference type="OrthoDB" id="3266428at2759"/>
<dbReference type="GO" id="GO:0006310">
    <property type="term" value="P:DNA recombination"/>
    <property type="evidence" value="ECO:0007669"/>
    <property type="project" value="UniProtKB-KW"/>
</dbReference>
<protein>
    <recommendedName>
        <fullName evidence="4">DNA breaking-rejoining enzyme</fullName>
    </recommendedName>
</protein>
<accession>A0A0D0EBA8</accession>
<dbReference type="PANTHER" id="PTHR34605">
    <property type="entry name" value="PHAGE_INTEGRASE DOMAIN-CONTAINING PROTEIN"/>
    <property type="match status" value="1"/>
</dbReference>
<reference evidence="2 3" key="1">
    <citation type="submission" date="2014-04" db="EMBL/GenBank/DDBJ databases">
        <authorList>
            <consortium name="DOE Joint Genome Institute"/>
            <person name="Kuo A."/>
            <person name="Kohler A."/>
            <person name="Jargeat P."/>
            <person name="Nagy L.G."/>
            <person name="Floudas D."/>
            <person name="Copeland A."/>
            <person name="Barry K.W."/>
            <person name="Cichocki N."/>
            <person name="Veneault-Fourrey C."/>
            <person name="LaButti K."/>
            <person name="Lindquist E.A."/>
            <person name="Lipzen A."/>
            <person name="Lundell T."/>
            <person name="Morin E."/>
            <person name="Murat C."/>
            <person name="Sun H."/>
            <person name="Tunlid A."/>
            <person name="Henrissat B."/>
            <person name="Grigoriev I.V."/>
            <person name="Hibbett D.S."/>
            <person name="Martin F."/>
            <person name="Nordberg H.P."/>
            <person name="Cantor M.N."/>
            <person name="Hua S.X."/>
        </authorList>
    </citation>
    <scope>NUCLEOTIDE SEQUENCE [LARGE SCALE GENOMIC DNA]</scope>
    <source>
        <strain evidence="2 3">Ve08.2h10</strain>
    </source>
</reference>
<dbReference type="InParanoid" id="A0A0D0EBA8"/>
<dbReference type="InterPro" id="IPR013762">
    <property type="entry name" value="Integrase-like_cat_sf"/>
</dbReference>
<dbReference type="HOGENOM" id="CLU_003292_1_1_1"/>
<dbReference type="GO" id="GO:0003677">
    <property type="term" value="F:DNA binding"/>
    <property type="evidence" value="ECO:0007669"/>
    <property type="project" value="InterPro"/>
</dbReference>
<dbReference type="SUPFAM" id="SSF56349">
    <property type="entry name" value="DNA breaking-rejoining enzymes"/>
    <property type="match status" value="1"/>
</dbReference>
<keyword evidence="3" id="KW-1185">Reference proteome</keyword>